<gene>
    <name evidence="3" type="primary">resA_2</name>
    <name evidence="3" type="ORF">STSP2_00928</name>
</gene>
<dbReference type="InterPro" id="IPR036249">
    <property type="entry name" value="Thioredoxin-like_sf"/>
</dbReference>
<keyword evidence="4" id="KW-1185">Reference proteome</keyword>
<dbReference type="PANTHER" id="PTHR42852">
    <property type="entry name" value="THIOL:DISULFIDE INTERCHANGE PROTEIN DSBE"/>
    <property type="match status" value="1"/>
</dbReference>
<proteinExistence type="predicted"/>
<dbReference type="Proteomes" id="UP000189674">
    <property type="component" value="Chromosome"/>
</dbReference>
<sequence length="300" mass="33672" precursor="true">MSAKKLTFAFITALFVFAPITIADGKVGEKAPDITVRQWLTPNSPDVKNLQGSPYVVEFWATWCKPCVKNIPHLVELNKKYRDSGLKILGLCQDKAPREINKLIRKNKIDYHVAIDNGSADWFAIRAYPTVMVVDHTGTITWRGLPWRSGFEKAIKAAIEKAPPQFLADIDLGPFADHKQALKGGKNFTKAYYDINHYASETDGSSKSRLAKKIVDRIDTGLQKQLDKAAKVSGSDPVTALCIYDQIARRYSGITPAIRAKILKRQLTENLHKQQSENKELAFFYNTARTTSNQSRESVD</sequence>
<dbReference type="EMBL" id="CP019791">
    <property type="protein sequence ID" value="AQT67779.1"/>
    <property type="molecule type" value="Genomic_DNA"/>
</dbReference>
<feature type="domain" description="Thioredoxin" evidence="2">
    <location>
        <begin position="25"/>
        <end position="160"/>
    </location>
</feature>
<dbReference type="KEGG" id="alus:STSP2_00928"/>
<dbReference type="STRING" id="1936003.STSP2_00928"/>
<evidence type="ECO:0000256" key="1">
    <source>
        <dbReference type="SAM" id="SignalP"/>
    </source>
</evidence>
<reference evidence="4" key="1">
    <citation type="submission" date="2017-02" db="EMBL/GenBank/DDBJ databases">
        <title>Comparative genomics and description of representatives of a novel lineage of planctomycetes thriving in anoxic sediments.</title>
        <authorList>
            <person name="Spring S."/>
            <person name="Bunk B."/>
            <person name="Sproer C."/>
        </authorList>
    </citation>
    <scope>NUCLEOTIDE SEQUENCE [LARGE SCALE GENOMIC DNA]</scope>
    <source>
        <strain evidence="4">ST-NAGAB-D1</strain>
    </source>
</reference>
<dbReference type="PROSITE" id="PS51352">
    <property type="entry name" value="THIOREDOXIN_2"/>
    <property type="match status" value="1"/>
</dbReference>
<evidence type="ECO:0000313" key="3">
    <source>
        <dbReference type="EMBL" id="AQT67779.1"/>
    </source>
</evidence>
<feature type="signal peptide" evidence="1">
    <location>
        <begin position="1"/>
        <end position="23"/>
    </location>
</feature>
<dbReference type="InterPro" id="IPR050553">
    <property type="entry name" value="Thioredoxin_ResA/DsbE_sf"/>
</dbReference>
<feature type="chain" id="PRO_5010729225" evidence="1">
    <location>
        <begin position="24"/>
        <end position="300"/>
    </location>
</feature>
<name>A0A1U9NIM3_9BACT</name>
<dbReference type="PANTHER" id="PTHR42852:SF18">
    <property type="entry name" value="CHROMOSOME UNDETERMINED SCAFFOLD_47, WHOLE GENOME SHOTGUN SEQUENCE"/>
    <property type="match status" value="1"/>
</dbReference>
<organism evidence="3 4">
    <name type="scientific">Anaerohalosphaera lusitana</name>
    <dbReference type="NCBI Taxonomy" id="1936003"/>
    <lineage>
        <taxon>Bacteria</taxon>
        <taxon>Pseudomonadati</taxon>
        <taxon>Planctomycetota</taxon>
        <taxon>Phycisphaerae</taxon>
        <taxon>Sedimentisphaerales</taxon>
        <taxon>Anaerohalosphaeraceae</taxon>
        <taxon>Anaerohalosphaera</taxon>
    </lineage>
</organism>
<dbReference type="InterPro" id="IPR013766">
    <property type="entry name" value="Thioredoxin_domain"/>
</dbReference>
<dbReference type="Gene3D" id="3.40.30.10">
    <property type="entry name" value="Glutaredoxin"/>
    <property type="match status" value="1"/>
</dbReference>
<keyword evidence="1" id="KW-0732">Signal</keyword>
<dbReference type="Pfam" id="PF00578">
    <property type="entry name" value="AhpC-TSA"/>
    <property type="match status" value="1"/>
</dbReference>
<protein>
    <submittedName>
        <fullName evidence="3">Thiol-disulfide oxidoreductase ResA</fullName>
    </submittedName>
</protein>
<dbReference type="RefSeq" id="WP_169852991.1">
    <property type="nucleotide sequence ID" value="NZ_CP019791.1"/>
</dbReference>
<accession>A0A1U9NIM3</accession>
<evidence type="ECO:0000313" key="4">
    <source>
        <dbReference type="Proteomes" id="UP000189674"/>
    </source>
</evidence>
<evidence type="ECO:0000259" key="2">
    <source>
        <dbReference type="PROSITE" id="PS51352"/>
    </source>
</evidence>
<dbReference type="GO" id="GO:0016209">
    <property type="term" value="F:antioxidant activity"/>
    <property type="evidence" value="ECO:0007669"/>
    <property type="project" value="InterPro"/>
</dbReference>
<dbReference type="GO" id="GO:0016491">
    <property type="term" value="F:oxidoreductase activity"/>
    <property type="evidence" value="ECO:0007669"/>
    <property type="project" value="InterPro"/>
</dbReference>
<dbReference type="InterPro" id="IPR000866">
    <property type="entry name" value="AhpC/TSA"/>
</dbReference>
<dbReference type="SUPFAM" id="SSF52833">
    <property type="entry name" value="Thioredoxin-like"/>
    <property type="match status" value="1"/>
</dbReference>
<dbReference type="AlphaFoldDB" id="A0A1U9NIM3"/>
<dbReference type="CDD" id="cd02966">
    <property type="entry name" value="TlpA_like_family"/>
    <property type="match status" value="1"/>
</dbReference>